<dbReference type="PROSITE" id="PS50088">
    <property type="entry name" value="ANK_REPEAT"/>
    <property type="match status" value="14"/>
</dbReference>
<feature type="domain" description="Heterokaryon incompatibility" evidence="4">
    <location>
        <begin position="88"/>
        <end position="224"/>
    </location>
</feature>
<gene>
    <name evidence="5" type="ORF">RRF57_005255</name>
</gene>
<dbReference type="SMART" id="SM00248">
    <property type="entry name" value="ANK"/>
    <property type="match status" value="14"/>
</dbReference>
<dbReference type="Gene3D" id="1.25.40.20">
    <property type="entry name" value="Ankyrin repeat-containing domain"/>
    <property type="match status" value="6"/>
</dbReference>
<feature type="repeat" description="ANK" evidence="3">
    <location>
        <begin position="978"/>
        <end position="1010"/>
    </location>
</feature>
<dbReference type="Proteomes" id="UP001305414">
    <property type="component" value="Unassembled WGS sequence"/>
</dbReference>
<feature type="repeat" description="ANK" evidence="3">
    <location>
        <begin position="1044"/>
        <end position="1067"/>
    </location>
</feature>
<dbReference type="InterPro" id="IPR002110">
    <property type="entry name" value="Ankyrin_rpt"/>
</dbReference>
<feature type="repeat" description="ANK" evidence="3">
    <location>
        <begin position="1011"/>
        <end position="1043"/>
    </location>
</feature>
<evidence type="ECO:0000256" key="2">
    <source>
        <dbReference type="ARBA" id="ARBA00023043"/>
    </source>
</evidence>
<feature type="repeat" description="ANK" evidence="3">
    <location>
        <begin position="713"/>
        <end position="745"/>
    </location>
</feature>
<feature type="repeat" description="ANK" evidence="3">
    <location>
        <begin position="668"/>
        <end position="712"/>
    </location>
</feature>
<dbReference type="PANTHER" id="PTHR24171">
    <property type="entry name" value="ANKYRIN REPEAT DOMAIN-CONTAINING PROTEIN 39-RELATED"/>
    <property type="match status" value="1"/>
</dbReference>
<feature type="repeat" description="ANK" evidence="3">
    <location>
        <begin position="846"/>
        <end position="878"/>
    </location>
</feature>
<comment type="caution">
    <text evidence="5">The sequence shown here is derived from an EMBL/GenBank/DDBJ whole genome shotgun (WGS) entry which is preliminary data.</text>
</comment>
<dbReference type="InterPro" id="IPR010730">
    <property type="entry name" value="HET"/>
</dbReference>
<protein>
    <recommendedName>
        <fullName evidence="4">Heterokaryon incompatibility domain-containing protein</fullName>
    </recommendedName>
</protein>
<dbReference type="Pfam" id="PF00023">
    <property type="entry name" value="Ank"/>
    <property type="match status" value="3"/>
</dbReference>
<keyword evidence="2 3" id="KW-0040">ANK repeat</keyword>
<dbReference type="PROSITE" id="PS50297">
    <property type="entry name" value="ANK_REP_REGION"/>
    <property type="match status" value="14"/>
</dbReference>
<sequence length="1089" mass="120992">MLDSTRREGQVYRRRHIDVHVANATTMLGFQTTTGPPRHVPTYCYPPLRDGYIRLLLLLPPHPDQCDSIRCQLIEYPLQDSWKGTHPYEALSYSWGSEKKPRSIFIDGEYKSYLCVTENLHAALLRLRDCSLPRILWIDAICINQDNNEERTRQVQFMAKIYARASRVIVWLEEETPDRKDITNGDRALEIISDAAVHDRPTESPRDQDAVLTLLERSWFQRIWLGVVDSDLLQVLQEVAAARHVVIISRTAEIDGYAFCSGWNSLKLTPKEPGTQSRIRSTTYLIKGAFFWPKHATSCSDRFSLHIRPLGELMDMYHDRKASNLRDKIYALLGMSSDLPVGKTPDYPDGIMPDYGRPWKELFCHLVKSLVGEQATVTTWDEKEDDKEIAIIKSKACVLGNVSENPLDDRVGITWTSHFATKEKQSSYFTVPTLAKPVEVGDVVCLLQGASKPTIVRPRNGYSTIIMIAVSGSSELQRTVTTFPNDILLVWDWKVSQIQSQVGGCYEGLISSQDGSKCRRAECNCQDLDKAIRSWNIGLLLNAAERYEEAGKDLREAINFYGTAISNNHGLWSEADEEALRVMHFLLIKDKGAIIEAECKDGRTPLLWAARKGYEAVVQQLLEKGAAIEATDKEGGRTPLLWAARNGYETVVQQLLEKGAAIEATDRWGRTPLLLAAKNGHKAVVQQLLKNGHKAVVQQLLKKGAAIEATDKEGRTPLLLAAKNGYKAVVQQLLKKGAAIEARDKEGGWTPLLWAAKNGYKAVVQQLLEKGAVIEATDRWGQTPLLLAAKNGYEAVIQQLLEKGAAIEATDKEGWTPLLLAAKNGHKAVIQQLLEKGAVIEATDKEGWTPLLWAAKNGYKAVVQQLLEKGAAIEATDRWGWTPLSWAARNGHKAVVQQLLEKGAAIKATDKEGRTPLLWAARNGYKAIIQQLLEKGAAIEAMDKEGWTPLLLAAKNGYEAVVQQLLEKGAAIEATDRWGWTPLLWAARKGHEAVVQQLLEKGAAIEATDRWGRTPLSWAARNGHEAVVQQLLEKGAVIEATDKEGRTPLSWAAENGHEATVQRLLSHVGGTLPAALTIPQYDSTDLATE</sequence>
<feature type="repeat" description="ANK" evidence="3">
    <location>
        <begin position="635"/>
        <end position="667"/>
    </location>
</feature>
<reference evidence="5 6" key="1">
    <citation type="submission" date="2023-10" db="EMBL/GenBank/DDBJ databases">
        <title>Draft genome sequence of Xylaria bambusicola isolate GMP-LS, the root and basal stem rot pathogen of sugarcane in Indonesia.</title>
        <authorList>
            <person name="Selvaraj P."/>
            <person name="Muralishankar V."/>
            <person name="Muruganantham S."/>
            <person name="Sp S."/>
            <person name="Haryani S."/>
            <person name="Lau K.J.X."/>
            <person name="Naqvi N.I."/>
        </authorList>
    </citation>
    <scope>NUCLEOTIDE SEQUENCE [LARGE SCALE GENOMIC DNA]</scope>
    <source>
        <strain evidence="5">GMP-LS</strain>
    </source>
</reference>
<dbReference type="GO" id="GO:0004842">
    <property type="term" value="F:ubiquitin-protein transferase activity"/>
    <property type="evidence" value="ECO:0007669"/>
    <property type="project" value="TreeGrafter"/>
</dbReference>
<feature type="repeat" description="ANK" evidence="3">
    <location>
        <begin position="879"/>
        <end position="911"/>
    </location>
</feature>
<evidence type="ECO:0000256" key="1">
    <source>
        <dbReference type="ARBA" id="ARBA00022737"/>
    </source>
</evidence>
<evidence type="ECO:0000313" key="6">
    <source>
        <dbReference type="Proteomes" id="UP001305414"/>
    </source>
</evidence>
<keyword evidence="1" id="KW-0677">Repeat</keyword>
<dbReference type="InterPro" id="IPR036770">
    <property type="entry name" value="Ankyrin_rpt-contain_sf"/>
</dbReference>
<evidence type="ECO:0000259" key="4">
    <source>
        <dbReference type="Pfam" id="PF06985"/>
    </source>
</evidence>
<dbReference type="Pfam" id="PF06985">
    <property type="entry name" value="HET"/>
    <property type="match status" value="1"/>
</dbReference>
<dbReference type="Pfam" id="PF12796">
    <property type="entry name" value="Ank_2"/>
    <property type="match status" value="3"/>
</dbReference>
<dbReference type="PRINTS" id="PR01415">
    <property type="entry name" value="ANKYRIN"/>
</dbReference>
<feature type="repeat" description="ANK" evidence="3">
    <location>
        <begin position="601"/>
        <end position="633"/>
    </location>
</feature>
<dbReference type="GO" id="GO:0085020">
    <property type="term" value="P:protein K6-linked ubiquitination"/>
    <property type="evidence" value="ECO:0007669"/>
    <property type="project" value="TreeGrafter"/>
</dbReference>
<evidence type="ECO:0000256" key="3">
    <source>
        <dbReference type="PROSITE-ProRule" id="PRU00023"/>
    </source>
</evidence>
<keyword evidence="6" id="KW-1185">Reference proteome</keyword>
<dbReference type="PANTHER" id="PTHR24171:SF8">
    <property type="entry name" value="BRCA1-ASSOCIATED RING DOMAIN PROTEIN 1"/>
    <property type="match status" value="1"/>
</dbReference>
<feature type="repeat" description="ANK" evidence="3">
    <location>
        <begin position="813"/>
        <end position="845"/>
    </location>
</feature>
<dbReference type="Pfam" id="PF13637">
    <property type="entry name" value="Ank_4"/>
    <property type="match status" value="1"/>
</dbReference>
<feature type="repeat" description="ANK" evidence="3">
    <location>
        <begin position="945"/>
        <end position="977"/>
    </location>
</feature>
<feature type="repeat" description="ANK" evidence="3">
    <location>
        <begin position="912"/>
        <end position="944"/>
    </location>
</feature>
<dbReference type="SUPFAM" id="SSF48403">
    <property type="entry name" value="Ankyrin repeat"/>
    <property type="match status" value="2"/>
</dbReference>
<feature type="repeat" description="ANK" evidence="3">
    <location>
        <begin position="780"/>
        <end position="812"/>
    </location>
</feature>
<organism evidence="5 6">
    <name type="scientific">Xylaria bambusicola</name>
    <dbReference type="NCBI Taxonomy" id="326684"/>
    <lineage>
        <taxon>Eukaryota</taxon>
        <taxon>Fungi</taxon>
        <taxon>Dikarya</taxon>
        <taxon>Ascomycota</taxon>
        <taxon>Pezizomycotina</taxon>
        <taxon>Sordariomycetes</taxon>
        <taxon>Xylariomycetidae</taxon>
        <taxon>Xylariales</taxon>
        <taxon>Xylariaceae</taxon>
        <taxon>Xylaria</taxon>
    </lineage>
</organism>
<feature type="repeat" description="ANK" evidence="3">
    <location>
        <begin position="747"/>
        <end position="779"/>
    </location>
</feature>
<dbReference type="AlphaFoldDB" id="A0AAN7YXM1"/>
<dbReference type="EMBL" id="JAWHQM010000012">
    <property type="protein sequence ID" value="KAK5629540.1"/>
    <property type="molecule type" value="Genomic_DNA"/>
</dbReference>
<evidence type="ECO:0000313" key="5">
    <source>
        <dbReference type="EMBL" id="KAK5629540.1"/>
    </source>
</evidence>
<proteinExistence type="predicted"/>
<accession>A0AAN7YXM1</accession>
<name>A0AAN7YXM1_9PEZI</name>